<dbReference type="Gene3D" id="4.10.240.10">
    <property type="entry name" value="Zn(2)-C6 fungal-type DNA-binding domain"/>
    <property type="match status" value="1"/>
</dbReference>
<reference evidence="9" key="1">
    <citation type="journal article" date="2014" name="BMC Genomics">
        <title>Genome characteristics reveal the impact of lichenization on lichen-forming fungus Endocarpon pusillum Hedwig (Verrucariales, Ascomycota).</title>
        <authorList>
            <person name="Wang Y.-Y."/>
            <person name="Liu B."/>
            <person name="Zhang X.-Y."/>
            <person name="Zhou Q.-M."/>
            <person name="Zhang T."/>
            <person name="Li H."/>
            <person name="Yu Y.-F."/>
            <person name="Zhang X.-L."/>
            <person name="Hao X.-Y."/>
            <person name="Wang M."/>
            <person name="Wang L."/>
            <person name="Wei J.-C."/>
        </authorList>
    </citation>
    <scope>NUCLEOTIDE SEQUENCE [LARGE SCALE GENOMIC DNA]</scope>
    <source>
        <strain evidence="9">Z07020 / HMAS-L-300199</strain>
    </source>
</reference>
<dbReference type="OrthoDB" id="10261408at2759"/>
<evidence type="ECO:0000256" key="4">
    <source>
        <dbReference type="ARBA" id="ARBA00023163"/>
    </source>
</evidence>
<dbReference type="PROSITE" id="PS50048">
    <property type="entry name" value="ZN2_CY6_FUNGAL_2"/>
    <property type="match status" value="1"/>
</dbReference>
<sequence>MSETDTSAKQHSACDECRKRKLRCSGQPTGCTRCTKQHLTCHYSLQMQMGRPRKRRKIAEEPGEGQLQHSALAEMLVSNENGLNEANQLVQDGFQTVHQDSCPIPMPSSTSSATAPSSAPVPDEDLLFDDFGSFSNSINHIDNDATPPSHSPPTPSLSAMLESFPSTFDWNDHFNTTNLPVSVSNACSPKIRTSTHLPPIASDGLPTHHNNPVVTSAPPSFTPSPVALPCTCLPDIYLALSNLSTLTSLPMNPNTIETLQTATRTGHNVLYCPKCPQKFQSNMQNIMLLATLLSGIADSWSRILRTSPQDLARGFSIDPNVRSSTSTDTANSQTETEEAEWKLFAHYLIRQYVFGDAPPPGIHLPGICPILSSASSSACPSKPPLIILQNLCDAFERRQKTYHGLVVATGEFPRAYQSTEASATLGRVNCDKELRSKMSNATHHEKNEALCLRIVEGVRSTLALLDTRADPERRTEWQVRLNDILGR</sequence>
<dbReference type="InterPro" id="IPR051711">
    <property type="entry name" value="Stress_Response_Reg"/>
</dbReference>
<name>U1HNL2_ENDPU</name>
<evidence type="ECO:0000256" key="1">
    <source>
        <dbReference type="ARBA" id="ARBA00004123"/>
    </source>
</evidence>
<dbReference type="RefSeq" id="XP_007803667.1">
    <property type="nucleotide sequence ID" value="XM_007805476.1"/>
</dbReference>
<keyword evidence="3" id="KW-0238">DNA-binding</keyword>
<dbReference type="GO" id="GO:0005634">
    <property type="term" value="C:nucleus"/>
    <property type="evidence" value="ECO:0007669"/>
    <property type="project" value="UniProtKB-SubCell"/>
</dbReference>
<dbReference type="eggNOG" id="ENOG502SE9E">
    <property type="taxonomic scope" value="Eukaryota"/>
</dbReference>
<evidence type="ECO:0000259" key="7">
    <source>
        <dbReference type="PROSITE" id="PS50048"/>
    </source>
</evidence>
<dbReference type="GO" id="GO:0043565">
    <property type="term" value="F:sequence-specific DNA binding"/>
    <property type="evidence" value="ECO:0007669"/>
    <property type="project" value="TreeGrafter"/>
</dbReference>
<gene>
    <name evidence="8" type="ORF">EPUS_02475</name>
</gene>
<accession>U1HNL2</accession>
<keyword evidence="5" id="KW-0539">Nucleus</keyword>
<feature type="region of interest" description="Disordered" evidence="6">
    <location>
        <begin position="315"/>
        <end position="335"/>
    </location>
</feature>
<keyword evidence="2" id="KW-0805">Transcription regulation</keyword>
<dbReference type="Proteomes" id="UP000019373">
    <property type="component" value="Unassembled WGS sequence"/>
</dbReference>
<dbReference type="PANTHER" id="PTHR47540:SF4">
    <property type="entry name" value="TRANSCRIPTION FACTOR RGLT"/>
    <property type="match status" value="1"/>
</dbReference>
<dbReference type="HOGENOM" id="CLU_026660_1_0_1"/>
<dbReference type="GO" id="GO:0008270">
    <property type="term" value="F:zinc ion binding"/>
    <property type="evidence" value="ECO:0007669"/>
    <property type="project" value="InterPro"/>
</dbReference>
<dbReference type="AlphaFoldDB" id="U1HNL2"/>
<protein>
    <recommendedName>
        <fullName evidence="7">Zn(2)-C6 fungal-type domain-containing protein</fullName>
    </recommendedName>
</protein>
<feature type="region of interest" description="Disordered" evidence="6">
    <location>
        <begin position="103"/>
        <end position="125"/>
    </location>
</feature>
<organism evidence="8 9">
    <name type="scientific">Endocarpon pusillum (strain Z07020 / HMAS-L-300199)</name>
    <name type="common">Lichen-forming fungus</name>
    <dbReference type="NCBI Taxonomy" id="1263415"/>
    <lineage>
        <taxon>Eukaryota</taxon>
        <taxon>Fungi</taxon>
        <taxon>Dikarya</taxon>
        <taxon>Ascomycota</taxon>
        <taxon>Pezizomycotina</taxon>
        <taxon>Eurotiomycetes</taxon>
        <taxon>Chaetothyriomycetidae</taxon>
        <taxon>Verrucariales</taxon>
        <taxon>Verrucariaceae</taxon>
        <taxon>Endocarpon</taxon>
    </lineage>
</organism>
<feature type="compositionally biased region" description="Polar residues" evidence="6">
    <location>
        <begin position="321"/>
        <end position="334"/>
    </location>
</feature>
<evidence type="ECO:0000313" key="9">
    <source>
        <dbReference type="Proteomes" id="UP000019373"/>
    </source>
</evidence>
<proteinExistence type="predicted"/>
<dbReference type="GeneID" id="19237528"/>
<evidence type="ECO:0000256" key="5">
    <source>
        <dbReference type="ARBA" id="ARBA00023242"/>
    </source>
</evidence>
<feature type="region of interest" description="Disordered" evidence="6">
    <location>
        <begin position="138"/>
        <end position="158"/>
    </location>
</feature>
<dbReference type="InterPro" id="IPR001138">
    <property type="entry name" value="Zn2Cys6_DnaBD"/>
</dbReference>
<dbReference type="SUPFAM" id="SSF57701">
    <property type="entry name" value="Zn2/Cys6 DNA-binding domain"/>
    <property type="match status" value="1"/>
</dbReference>
<dbReference type="CDD" id="cd00067">
    <property type="entry name" value="GAL4"/>
    <property type="match status" value="1"/>
</dbReference>
<dbReference type="OMA" id="PKRHAAC"/>
<evidence type="ECO:0000313" key="8">
    <source>
        <dbReference type="EMBL" id="ERF70609.1"/>
    </source>
</evidence>
<keyword evidence="9" id="KW-1185">Reference proteome</keyword>
<evidence type="ECO:0000256" key="3">
    <source>
        <dbReference type="ARBA" id="ARBA00023125"/>
    </source>
</evidence>
<feature type="compositionally biased region" description="Low complexity" evidence="6">
    <location>
        <begin position="107"/>
        <end position="120"/>
    </location>
</feature>
<dbReference type="Pfam" id="PF00172">
    <property type="entry name" value="Zn_clus"/>
    <property type="match status" value="1"/>
</dbReference>
<dbReference type="InterPro" id="IPR036864">
    <property type="entry name" value="Zn2-C6_fun-type_DNA-bd_sf"/>
</dbReference>
<keyword evidence="4" id="KW-0804">Transcription</keyword>
<evidence type="ECO:0000256" key="2">
    <source>
        <dbReference type="ARBA" id="ARBA00023015"/>
    </source>
</evidence>
<feature type="domain" description="Zn(2)-C6 fungal-type" evidence="7">
    <location>
        <begin position="13"/>
        <end position="43"/>
    </location>
</feature>
<dbReference type="GO" id="GO:0000981">
    <property type="term" value="F:DNA-binding transcription factor activity, RNA polymerase II-specific"/>
    <property type="evidence" value="ECO:0007669"/>
    <property type="project" value="InterPro"/>
</dbReference>
<dbReference type="PANTHER" id="PTHR47540">
    <property type="entry name" value="THIAMINE REPRESSIBLE GENES REGULATORY PROTEIN THI5"/>
    <property type="match status" value="1"/>
</dbReference>
<evidence type="ECO:0000256" key="6">
    <source>
        <dbReference type="SAM" id="MobiDB-lite"/>
    </source>
</evidence>
<dbReference type="GO" id="GO:0045944">
    <property type="term" value="P:positive regulation of transcription by RNA polymerase II"/>
    <property type="evidence" value="ECO:0007669"/>
    <property type="project" value="TreeGrafter"/>
</dbReference>
<dbReference type="EMBL" id="KE721301">
    <property type="protein sequence ID" value="ERF70609.1"/>
    <property type="molecule type" value="Genomic_DNA"/>
</dbReference>
<dbReference type="PROSITE" id="PS00463">
    <property type="entry name" value="ZN2_CY6_FUNGAL_1"/>
    <property type="match status" value="1"/>
</dbReference>
<comment type="subcellular location">
    <subcellularLocation>
        <location evidence="1">Nucleus</location>
    </subcellularLocation>
</comment>
<dbReference type="SMART" id="SM00066">
    <property type="entry name" value="GAL4"/>
    <property type="match status" value="1"/>
</dbReference>